<dbReference type="SUPFAM" id="SSF82602">
    <property type="entry name" value="Nuclease A inhibitor (NuiA)"/>
    <property type="match status" value="1"/>
</dbReference>
<comment type="caution">
    <text evidence="1">The sequence shown here is derived from an EMBL/GenBank/DDBJ whole genome shotgun (WGS) entry which is preliminary data.</text>
</comment>
<proteinExistence type="predicted"/>
<reference evidence="1" key="1">
    <citation type="submission" date="2020-10" db="EMBL/GenBank/DDBJ databases">
        <authorList>
            <person name="Castelo-Branco R."/>
            <person name="Eusebio N."/>
            <person name="Adriana R."/>
            <person name="Vieira A."/>
            <person name="Brugerolle De Fraissinette N."/>
            <person name="Rezende De Castro R."/>
            <person name="Schneider M.P."/>
            <person name="Vasconcelos V."/>
            <person name="Leao P.N."/>
        </authorList>
    </citation>
    <scope>NUCLEOTIDE SEQUENCE</scope>
    <source>
        <strain evidence="1">LEGE 11467</strain>
    </source>
</reference>
<evidence type="ECO:0000313" key="1">
    <source>
        <dbReference type="EMBL" id="MBE9042795.1"/>
    </source>
</evidence>
<dbReference type="InterPro" id="IPR036587">
    <property type="entry name" value="NucleaseA_inhib-like_sf"/>
</dbReference>
<dbReference type="Pfam" id="PF07924">
    <property type="entry name" value="NuiA"/>
    <property type="match status" value="1"/>
</dbReference>
<gene>
    <name evidence="1" type="ORF">IQ235_18715</name>
</gene>
<dbReference type="Gene3D" id="3.40.1460.10">
    <property type="entry name" value="Nuclease A inhibitor-like"/>
    <property type="match status" value="1"/>
</dbReference>
<evidence type="ECO:0000313" key="2">
    <source>
        <dbReference type="Proteomes" id="UP000621799"/>
    </source>
</evidence>
<name>A0A928W417_9CYAN</name>
<dbReference type="InterPro" id="IPR012489">
    <property type="entry name" value="NucleaseA_inhib-like"/>
</dbReference>
<dbReference type="Proteomes" id="UP000621799">
    <property type="component" value="Unassembled WGS sequence"/>
</dbReference>
<organism evidence="1 2">
    <name type="scientific">Zarconia navalis LEGE 11467</name>
    <dbReference type="NCBI Taxonomy" id="1828826"/>
    <lineage>
        <taxon>Bacteria</taxon>
        <taxon>Bacillati</taxon>
        <taxon>Cyanobacteriota</taxon>
        <taxon>Cyanophyceae</taxon>
        <taxon>Oscillatoriophycideae</taxon>
        <taxon>Oscillatoriales</taxon>
        <taxon>Oscillatoriales incertae sedis</taxon>
        <taxon>Zarconia</taxon>
        <taxon>Zarconia navalis</taxon>
    </lineage>
</organism>
<keyword evidence="2" id="KW-1185">Reference proteome</keyword>
<dbReference type="EMBL" id="JADEXN010000435">
    <property type="protein sequence ID" value="MBE9042795.1"/>
    <property type="molecule type" value="Genomic_DNA"/>
</dbReference>
<accession>A0A928W417</accession>
<dbReference type="RefSeq" id="WP_264322940.1">
    <property type="nucleotide sequence ID" value="NZ_JADEXN010000435.1"/>
</dbReference>
<sequence>MGVAVKDRVLLERLREATHGLVWRSESNYPFEVFCWEGSRLSLEELIKRTGYSTDTIEILQLDRFFERVTQLKDWHDDEEAKEVQQYQNLVALLQDTLDDLVVFRLGKVEIAIYIVGTTSEGNLAGISTTAIET</sequence>
<dbReference type="AlphaFoldDB" id="A0A928W417"/>
<protein>
    <submittedName>
        <fullName evidence="1">Nuclease A inhibitor family protein</fullName>
    </submittedName>
</protein>